<feature type="region of interest" description="Disordered" evidence="1">
    <location>
        <begin position="63"/>
        <end position="87"/>
    </location>
</feature>
<dbReference type="EMBL" id="JACSDY010000001">
    <property type="protein sequence ID" value="KAF7439204.1"/>
    <property type="molecule type" value="Genomic_DNA"/>
</dbReference>
<reference evidence="2" key="1">
    <citation type="journal article" date="2020" name="G3 (Bethesda)">
        <title>High-Quality Assemblies for Three Invasive Social Wasps from the &lt;i&gt;Vespula&lt;/i&gt; Genus.</title>
        <authorList>
            <person name="Harrop T.W.R."/>
            <person name="Guhlin J."/>
            <person name="McLaughlin G.M."/>
            <person name="Permina E."/>
            <person name="Stockwell P."/>
            <person name="Gilligan J."/>
            <person name="Le Lec M.F."/>
            <person name="Gruber M.A.M."/>
            <person name="Quinn O."/>
            <person name="Lovegrove M."/>
            <person name="Duncan E.J."/>
            <person name="Remnant E.J."/>
            <person name="Van Eeckhoven J."/>
            <person name="Graham B."/>
            <person name="Knapp R.A."/>
            <person name="Langford K.W."/>
            <person name="Kronenberg Z."/>
            <person name="Press M.O."/>
            <person name="Eacker S.M."/>
            <person name="Wilson-Rankin E.E."/>
            <person name="Purcell J."/>
            <person name="Lester P.J."/>
            <person name="Dearden P.K."/>
        </authorList>
    </citation>
    <scope>NUCLEOTIDE SEQUENCE</scope>
    <source>
        <strain evidence="2">Volc-1</strain>
    </source>
</reference>
<accession>A0A834UHE3</accession>
<proteinExistence type="predicted"/>
<dbReference type="AlphaFoldDB" id="A0A834UHE3"/>
<dbReference type="Proteomes" id="UP000600918">
    <property type="component" value="Unassembled WGS sequence"/>
</dbReference>
<evidence type="ECO:0000313" key="3">
    <source>
        <dbReference type="Proteomes" id="UP000600918"/>
    </source>
</evidence>
<evidence type="ECO:0000313" key="2">
    <source>
        <dbReference type="EMBL" id="KAF7439204.1"/>
    </source>
</evidence>
<evidence type="ECO:0000256" key="1">
    <source>
        <dbReference type="SAM" id="MobiDB-lite"/>
    </source>
</evidence>
<gene>
    <name evidence="2" type="ORF">H0235_001595</name>
</gene>
<sequence>MVSSHGAISIPDIARCRWLEIDSRTPHKESSFSAYSQAFGRVRLFKCMFRNRVSVDLNKVSEEKENVGHGIEKPSTKDRSWNDDEVD</sequence>
<protein>
    <submittedName>
        <fullName evidence="2">Uncharacterized protein</fullName>
    </submittedName>
</protein>
<comment type="caution">
    <text evidence="2">The sequence shown here is derived from an EMBL/GenBank/DDBJ whole genome shotgun (WGS) entry which is preliminary data.</text>
</comment>
<organism evidence="2 3">
    <name type="scientific">Vespula pensylvanica</name>
    <name type="common">Western yellow jacket</name>
    <name type="synonym">Wasp</name>
    <dbReference type="NCBI Taxonomy" id="30213"/>
    <lineage>
        <taxon>Eukaryota</taxon>
        <taxon>Metazoa</taxon>
        <taxon>Ecdysozoa</taxon>
        <taxon>Arthropoda</taxon>
        <taxon>Hexapoda</taxon>
        <taxon>Insecta</taxon>
        <taxon>Pterygota</taxon>
        <taxon>Neoptera</taxon>
        <taxon>Endopterygota</taxon>
        <taxon>Hymenoptera</taxon>
        <taxon>Apocrita</taxon>
        <taxon>Aculeata</taxon>
        <taxon>Vespoidea</taxon>
        <taxon>Vespidae</taxon>
        <taxon>Vespinae</taxon>
        <taxon>Vespula</taxon>
    </lineage>
</organism>
<name>A0A834UHE3_VESPE</name>
<keyword evidence="3" id="KW-1185">Reference proteome</keyword>